<dbReference type="CDD" id="cd07914">
    <property type="entry name" value="IGPD"/>
    <property type="match status" value="1"/>
</dbReference>
<dbReference type="InterPro" id="IPR020568">
    <property type="entry name" value="Ribosomal_Su5_D2-typ_SF"/>
</dbReference>
<keyword evidence="2 5" id="KW-0028">Amino-acid biosynthesis</keyword>
<keyword evidence="3 5" id="KW-0368">Histidine biosynthesis</keyword>
<comment type="catalytic activity">
    <reaction evidence="5 6">
        <text>D-erythro-1-(imidazol-4-yl)glycerol 3-phosphate = 3-(imidazol-4-yl)-2-oxopropyl phosphate + H2O</text>
        <dbReference type="Rhea" id="RHEA:11040"/>
        <dbReference type="ChEBI" id="CHEBI:15377"/>
        <dbReference type="ChEBI" id="CHEBI:57766"/>
        <dbReference type="ChEBI" id="CHEBI:58278"/>
        <dbReference type="EC" id="4.2.1.19"/>
    </reaction>
</comment>
<dbReference type="NCBIfam" id="NF002114">
    <property type="entry name" value="PRK00951.2-4"/>
    <property type="match status" value="1"/>
</dbReference>
<organism evidence="7 8">
    <name type="scientific">Alicyclobacillus sendaiensis PA2</name>
    <dbReference type="NCBI Taxonomy" id="3029425"/>
    <lineage>
        <taxon>Bacteria</taxon>
        <taxon>Bacillati</taxon>
        <taxon>Bacillota</taxon>
        <taxon>Bacilli</taxon>
        <taxon>Bacillales</taxon>
        <taxon>Alicyclobacillaceae</taxon>
        <taxon>Alicyclobacillus</taxon>
    </lineage>
</organism>
<evidence type="ECO:0000256" key="2">
    <source>
        <dbReference type="ARBA" id="ARBA00022605"/>
    </source>
</evidence>
<evidence type="ECO:0000256" key="4">
    <source>
        <dbReference type="ARBA" id="ARBA00023239"/>
    </source>
</evidence>
<protein>
    <recommendedName>
        <fullName evidence="5 6">Imidazoleglycerol-phosphate dehydratase</fullName>
        <shortName evidence="5">IGPD</shortName>
        <ecNumber evidence="5 6">4.2.1.19</ecNumber>
    </recommendedName>
</protein>
<evidence type="ECO:0000313" key="8">
    <source>
        <dbReference type="Proteomes" id="UP001529245"/>
    </source>
</evidence>
<dbReference type="PROSITE" id="PS00955">
    <property type="entry name" value="IGP_DEHYDRATASE_2"/>
    <property type="match status" value="1"/>
</dbReference>
<dbReference type="RefSeq" id="WP_283202241.1">
    <property type="nucleotide sequence ID" value="NZ_JASGCB010000001.1"/>
</dbReference>
<keyword evidence="4 5" id="KW-0456">Lyase</keyword>
<dbReference type="PANTHER" id="PTHR23133">
    <property type="entry name" value="IMIDAZOLEGLYCEROL-PHOSPHATE DEHYDRATASE HIS7"/>
    <property type="match status" value="1"/>
</dbReference>
<proteinExistence type="inferred from homology"/>
<comment type="pathway">
    <text evidence="1 5 6">Amino-acid biosynthesis; L-histidine biosynthesis; L-histidine from 5-phospho-alpha-D-ribose 1-diphosphate: step 6/9.</text>
</comment>
<dbReference type="InterPro" id="IPR020565">
    <property type="entry name" value="ImidazoleglycerP_deHydtase_CS"/>
</dbReference>
<comment type="similarity">
    <text evidence="5 6">Belongs to the imidazoleglycerol-phosphate dehydratase family.</text>
</comment>
<dbReference type="InterPro" id="IPR038494">
    <property type="entry name" value="IGPD_sf"/>
</dbReference>
<evidence type="ECO:0000256" key="6">
    <source>
        <dbReference type="RuleBase" id="RU000599"/>
    </source>
</evidence>
<accession>A0ABT6XU10</accession>
<comment type="caution">
    <text evidence="7">The sequence shown here is derived from an EMBL/GenBank/DDBJ whole genome shotgun (WGS) entry which is preliminary data.</text>
</comment>
<dbReference type="Gene3D" id="3.30.230.40">
    <property type="entry name" value="Imidazole glycerol phosphate dehydratase, domain 1"/>
    <property type="match status" value="2"/>
</dbReference>
<dbReference type="EMBL" id="JASGCB010000001">
    <property type="protein sequence ID" value="MDI9258583.1"/>
    <property type="molecule type" value="Genomic_DNA"/>
</dbReference>
<dbReference type="PANTHER" id="PTHR23133:SF2">
    <property type="entry name" value="IMIDAZOLEGLYCEROL-PHOSPHATE DEHYDRATASE"/>
    <property type="match status" value="1"/>
</dbReference>
<dbReference type="Proteomes" id="UP001529245">
    <property type="component" value="Unassembled WGS sequence"/>
</dbReference>
<evidence type="ECO:0000256" key="5">
    <source>
        <dbReference type="HAMAP-Rule" id="MF_00076"/>
    </source>
</evidence>
<keyword evidence="5" id="KW-0963">Cytoplasm</keyword>
<dbReference type="SUPFAM" id="SSF54211">
    <property type="entry name" value="Ribosomal protein S5 domain 2-like"/>
    <property type="match status" value="2"/>
</dbReference>
<gene>
    <name evidence="5 7" type="primary">hisB</name>
    <name evidence="7" type="ORF">QID03_00130</name>
</gene>
<dbReference type="EC" id="4.2.1.19" evidence="5 6"/>
<dbReference type="NCBIfam" id="NF002111">
    <property type="entry name" value="PRK00951.2-1"/>
    <property type="match status" value="1"/>
</dbReference>
<sequence length="201" mass="22157">MNSSMERPTFSAAIDRETGETSVRLSLNLHGQGRALMDFPVPFLRHMLHLFTVHGSFDLTVSATGDVDVDDHHLVEDIGLCLGRAIREALGNKEGIRRYGERHVPMDEALARAVIDLSGRPAFVLHARFTDARIGTFPTELVHEFFKSVANEARMALHLAILYGENNHHMAEALFKAFGQALREAVEVTGGGVRSSKGVLE</sequence>
<evidence type="ECO:0000313" key="7">
    <source>
        <dbReference type="EMBL" id="MDI9258583.1"/>
    </source>
</evidence>
<dbReference type="GO" id="GO:0004424">
    <property type="term" value="F:imidazoleglycerol-phosphate dehydratase activity"/>
    <property type="evidence" value="ECO:0007669"/>
    <property type="project" value="UniProtKB-EC"/>
</dbReference>
<evidence type="ECO:0000256" key="1">
    <source>
        <dbReference type="ARBA" id="ARBA00005047"/>
    </source>
</evidence>
<evidence type="ECO:0000256" key="3">
    <source>
        <dbReference type="ARBA" id="ARBA00023102"/>
    </source>
</evidence>
<comment type="subcellular location">
    <subcellularLocation>
        <location evidence="5 6">Cytoplasm</location>
    </subcellularLocation>
</comment>
<keyword evidence="8" id="KW-1185">Reference proteome</keyword>
<reference evidence="7 8" key="1">
    <citation type="submission" date="2023-04" db="EMBL/GenBank/DDBJ databases">
        <title>A. sendaiensis sub sp. chiapanensis a novel subspecie with specific adaptation in bacterial cell wall isolated from an active volcano.</title>
        <authorList>
            <person name="Alvarez Gutierrez P.E."/>
            <person name="Ortiz Cortes L.Y."/>
        </authorList>
    </citation>
    <scope>NUCLEOTIDE SEQUENCE [LARGE SCALE GENOMIC DNA]</scope>
    <source>
        <strain evidence="7 8">PA2</strain>
    </source>
</reference>
<dbReference type="PROSITE" id="PS00954">
    <property type="entry name" value="IGP_DEHYDRATASE_1"/>
    <property type="match status" value="1"/>
</dbReference>
<dbReference type="InterPro" id="IPR000807">
    <property type="entry name" value="ImidazoleglycerolP_deHydtase"/>
</dbReference>
<dbReference type="Pfam" id="PF00475">
    <property type="entry name" value="IGPD"/>
    <property type="match status" value="1"/>
</dbReference>
<dbReference type="HAMAP" id="MF_00076">
    <property type="entry name" value="HisB"/>
    <property type="match status" value="1"/>
</dbReference>
<name>A0ABT6XU10_ALISE</name>